<dbReference type="CDD" id="cd06257">
    <property type="entry name" value="DnaJ"/>
    <property type="match status" value="1"/>
</dbReference>
<dbReference type="Pfam" id="PF00226">
    <property type="entry name" value="DnaJ"/>
    <property type="match status" value="1"/>
</dbReference>
<feature type="domain" description="J" evidence="1">
    <location>
        <begin position="260"/>
        <end position="321"/>
    </location>
</feature>
<reference evidence="2 3" key="1">
    <citation type="journal article" date="2013" name="Genome Biol. Evol.">
        <title>Comparison of metabolic capacities and inference of gene content evolution in mosquito-associated Spiroplasma diminutum and S. taiwanense.</title>
        <authorList>
            <person name="Lo W.S."/>
            <person name="Ku C."/>
            <person name="Chen L.L."/>
            <person name="Chang T.H."/>
            <person name="Kuo C.H."/>
        </authorList>
    </citation>
    <scope>NUCLEOTIDE SEQUENCE [LARGE SCALE GENOMIC DNA]</scope>
    <source>
        <strain evidence="2">CT-1</strain>
    </source>
</reference>
<gene>
    <name evidence="2" type="ORF">STAIW_v1c02060</name>
</gene>
<name>S5MAU0_9MOLU</name>
<organism evidence="2 3">
    <name type="scientific">Spiroplasma taiwanense CT-1</name>
    <dbReference type="NCBI Taxonomy" id="1276220"/>
    <lineage>
        <taxon>Bacteria</taxon>
        <taxon>Bacillati</taxon>
        <taxon>Mycoplasmatota</taxon>
        <taxon>Mollicutes</taxon>
        <taxon>Entomoplasmatales</taxon>
        <taxon>Spiroplasmataceae</taxon>
        <taxon>Spiroplasma</taxon>
    </lineage>
</organism>
<dbReference type="InterPro" id="IPR001623">
    <property type="entry name" value="DnaJ_domain"/>
</dbReference>
<accession>S5MAU0</accession>
<sequence length="321" mass="38890">MGWKKDFKKFSKKTTNKSSIFDYSENVSSNINWERSIKGLNYWNIDNLIIKIEFYNRKIKEILLVQKFPNEFKDYSWNFKKIDITEKFYSYPMTSYFQNIYNFVNQKIGSYEASLVLMSISKFTYFTTLKFWKIFNHTFSNKDINEKPLLRVFEVMQRTGLDSIENILEKILLIIDNKKIDLYKQHLIVEEIIDLGDDFTYHWSRMFDQVIDLTVETFLFQNKYGKTTSSTYSNIFEEEKDFEDFFEKTKTMVFNDEVNEAFAYFEITKMAKPDEFKKIYRKYAKKFHPDVNSDPNSSNEMKKINVFKTIIEQYYEKYEII</sequence>
<dbReference type="KEGG" id="stai:STAIW_v1c02060"/>
<dbReference type="RefSeq" id="WP_020834022.1">
    <property type="nucleotide sequence ID" value="NC_021846.1"/>
</dbReference>
<dbReference type="Proteomes" id="UP000014984">
    <property type="component" value="Chromosome"/>
</dbReference>
<dbReference type="HOGENOM" id="CLU_863073_0_0_14"/>
<dbReference type="EMBL" id="CP005074">
    <property type="protein sequence ID" value="AGR40883.1"/>
    <property type="molecule type" value="Genomic_DNA"/>
</dbReference>
<dbReference type="SUPFAM" id="SSF46565">
    <property type="entry name" value="Chaperone J-domain"/>
    <property type="match status" value="1"/>
</dbReference>
<evidence type="ECO:0000259" key="1">
    <source>
        <dbReference type="PROSITE" id="PS50076"/>
    </source>
</evidence>
<dbReference type="PATRIC" id="fig|1276220.3.peg.209"/>
<dbReference type="OrthoDB" id="9779889at2"/>
<protein>
    <recommendedName>
        <fullName evidence="1">J domain-containing protein</fullName>
    </recommendedName>
</protein>
<evidence type="ECO:0000313" key="3">
    <source>
        <dbReference type="Proteomes" id="UP000014984"/>
    </source>
</evidence>
<dbReference type="PROSITE" id="PS50076">
    <property type="entry name" value="DNAJ_2"/>
    <property type="match status" value="1"/>
</dbReference>
<dbReference type="PRINTS" id="PR00625">
    <property type="entry name" value="JDOMAIN"/>
</dbReference>
<dbReference type="InterPro" id="IPR036869">
    <property type="entry name" value="J_dom_sf"/>
</dbReference>
<evidence type="ECO:0000313" key="2">
    <source>
        <dbReference type="EMBL" id="AGR40883.1"/>
    </source>
</evidence>
<dbReference type="Gene3D" id="1.10.287.110">
    <property type="entry name" value="DnaJ domain"/>
    <property type="match status" value="1"/>
</dbReference>
<dbReference type="AlphaFoldDB" id="S5MAU0"/>
<dbReference type="STRING" id="1276220.STAIW_v1c02060"/>
<keyword evidence="3" id="KW-1185">Reference proteome</keyword>
<proteinExistence type="predicted"/>